<reference evidence="1" key="1">
    <citation type="submission" date="2014-11" db="EMBL/GenBank/DDBJ databases">
        <authorList>
            <person name="Amaro Gonzalez C."/>
        </authorList>
    </citation>
    <scope>NUCLEOTIDE SEQUENCE</scope>
</reference>
<sequence>MFGCFQAPLKGIFVFFSIKAFYVFGEAVWRYIKHFIVFQVNERDCFLSKDCIRATEYLAMVELQTF</sequence>
<organism evidence="1">
    <name type="scientific">Anguilla anguilla</name>
    <name type="common">European freshwater eel</name>
    <name type="synonym">Muraena anguilla</name>
    <dbReference type="NCBI Taxonomy" id="7936"/>
    <lineage>
        <taxon>Eukaryota</taxon>
        <taxon>Metazoa</taxon>
        <taxon>Chordata</taxon>
        <taxon>Craniata</taxon>
        <taxon>Vertebrata</taxon>
        <taxon>Euteleostomi</taxon>
        <taxon>Actinopterygii</taxon>
        <taxon>Neopterygii</taxon>
        <taxon>Teleostei</taxon>
        <taxon>Anguilliformes</taxon>
        <taxon>Anguillidae</taxon>
        <taxon>Anguilla</taxon>
    </lineage>
</organism>
<name>A0A0E9SER1_ANGAN</name>
<proteinExistence type="predicted"/>
<dbReference type="EMBL" id="GBXM01068816">
    <property type="protein sequence ID" value="JAH39761.1"/>
    <property type="molecule type" value="Transcribed_RNA"/>
</dbReference>
<reference evidence="1" key="2">
    <citation type="journal article" date="2015" name="Fish Shellfish Immunol.">
        <title>Early steps in the European eel (Anguilla anguilla)-Vibrio vulnificus interaction in the gills: Role of the RtxA13 toxin.</title>
        <authorList>
            <person name="Callol A."/>
            <person name="Pajuelo D."/>
            <person name="Ebbesson L."/>
            <person name="Teles M."/>
            <person name="MacKenzie S."/>
            <person name="Amaro C."/>
        </authorList>
    </citation>
    <scope>NUCLEOTIDE SEQUENCE</scope>
</reference>
<protein>
    <submittedName>
        <fullName evidence="1">Uncharacterized protein</fullName>
    </submittedName>
</protein>
<dbReference type="AlphaFoldDB" id="A0A0E9SER1"/>
<evidence type="ECO:0000313" key="1">
    <source>
        <dbReference type="EMBL" id="JAH39761.1"/>
    </source>
</evidence>
<accession>A0A0E9SER1</accession>